<feature type="region of interest" description="Disordered" evidence="1">
    <location>
        <begin position="80"/>
        <end position="133"/>
    </location>
</feature>
<evidence type="ECO:0000256" key="1">
    <source>
        <dbReference type="SAM" id="MobiDB-lite"/>
    </source>
</evidence>
<feature type="region of interest" description="Disordered" evidence="1">
    <location>
        <begin position="1"/>
        <end position="59"/>
    </location>
</feature>
<organism evidence="2 3">
    <name type="scientific">Crocosphaera watsonii WH 0401</name>
    <dbReference type="NCBI Taxonomy" id="555881"/>
    <lineage>
        <taxon>Bacteria</taxon>
        <taxon>Bacillati</taxon>
        <taxon>Cyanobacteriota</taxon>
        <taxon>Cyanophyceae</taxon>
        <taxon>Oscillatoriophycideae</taxon>
        <taxon>Chroococcales</taxon>
        <taxon>Aphanothecaceae</taxon>
        <taxon>Crocosphaera</taxon>
    </lineage>
</organism>
<evidence type="ECO:0000313" key="3">
    <source>
        <dbReference type="Proteomes" id="UP000018198"/>
    </source>
</evidence>
<protein>
    <submittedName>
        <fullName evidence="2">Uncharacterized protein</fullName>
    </submittedName>
</protein>
<reference evidence="2 3" key="1">
    <citation type="submission" date="2013-01" db="EMBL/GenBank/DDBJ databases">
        <authorList>
            <person name="Bench S."/>
        </authorList>
    </citation>
    <scope>NUCLEOTIDE SEQUENCE [LARGE SCALE GENOMIC DNA]</scope>
    <source>
        <strain evidence="2 3">WH 0401</strain>
    </source>
</reference>
<feature type="compositionally biased region" description="Acidic residues" evidence="1">
    <location>
        <begin position="1"/>
        <end position="13"/>
    </location>
</feature>
<feature type="compositionally biased region" description="Basic and acidic residues" evidence="1">
    <location>
        <begin position="82"/>
        <end position="99"/>
    </location>
</feature>
<sequence length="133" mass="15077">MLTEEADKDDQDFLEMMPTSEEQSDHLQETIAASDENDPFADIFESDSDSNQIDPNDPFAELLGDGTETPDEEFLNLLQTDENSKNESLESLTQDKDSEWGDIFEDTSDKNGNEENPFLMEEMFETSKTKTSS</sequence>
<dbReference type="Proteomes" id="UP000018198">
    <property type="component" value="Unassembled WGS sequence"/>
</dbReference>
<name>T2JF26_CROWT</name>
<dbReference type="EMBL" id="CAQM01000654">
    <property type="protein sequence ID" value="CCQ63082.1"/>
    <property type="molecule type" value="Genomic_DNA"/>
</dbReference>
<dbReference type="AlphaFoldDB" id="T2JF26"/>
<comment type="caution">
    <text evidence="2">The sequence shown here is derived from an EMBL/GenBank/DDBJ whole genome shotgun (WGS) entry which is preliminary data.</text>
</comment>
<evidence type="ECO:0000313" key="2">
    <source>
        <dbReference type="EMBL" id="CCQ63082.1"/>
    </source>
</evidence>
<feature type="compositionally biased region" description="Acidic residues" evidence="1">
    <location>
        <begin position="35"/>
        <end position="48"/>
    </location>
</feature>
<reference evidence="2 3" key="2">
    <citation type="submission" date="2013-09" db="EMBL/GenBank/DDBJ databases">
        <title>Whole genome comparison of six Crocosphaera watsonii strains with differing phenotypes.</title>
        <authorList>
            <person name="Bench S.R."/>
            <person name="Heller P."/>
            <person name="Frank I."/>
            <person name="Arciniega M."/>
            <person name="Shilova I.N."/>
            <person name="Zehr J.P."/>
        </authorList>
    </citation>
    <scope>NUCLEOTIDE SEQUENCE [LARGE SCALE GENOMIC DNA]</scope>
    <source>
        <strain evidence="2 3">WH 0401</strain>
    </source>
</reference>
<gene>
    <name evidence="2" type="ORF">CWATWH0401_4227</name>
</gene>
<accession>T2JF26</accession>
<proteinExistence type="predicted"/>